<evidence type="ECO:0000256" key="1">
    <source>
        <dbReference type="SAM" id="SignalP"/>
    </source>
</evidence>
<keyword evidence="3" id="KW-1185">Reference proteome</keyword>
<gene>
    <name evidence="2" type="ORF">SAMN04488500_12942</name>
</gene>
<feature type="chain" id="PRO_5012077126" evidence="1">
    <location>
        <begin position="30"/>
        <end position="128"/>
    </location>
</feature>
<proteinExistence type="predicted"/>
<feature type="signal peptide" evidence="1">
    <location>
        <begin position="1"/>
        <end position="29"/>
    </location>
</feature>
<dbReference type="AlphaFoldDB" id="A0A1W2EU80"/>
<name>A0A1W2EU80_9FIRM</name>
<sequence length="128" mass="14273">MAKMIRGIVAKIFLGVLLVALITPQQAWAATKPSTLHLINNRSETVWVSISNWDFDRNTSFTRGWYGVKPNSSITIPVGPYLDYEQSIYLYAKSSTRVWEGTLAELGECDDRVTMALSVQTRSSNTGV</sequence>
<dbReference type="EMBL" id="FWXI01000029">
    <property type="protein sequence ID" value="SMD12776.1"/>
    <property type="molecule type" value="Genomic_DNA"/>
</dbReference>
<dbReference type="Proteomes" id="UP000192738">
    <property type="component" value="Unassembled WGS sequence"/>
</dbReference>
<organism evidence="2 3">
    <name type="scientific">Sporomusa malonica</name>
    <dbReference type="NCBI Taxonomy" id="112901"/>
    <lineage>
        <taxon>Bacteria</taxon>
        <taxon>Bacillati</taxon>
        <taxon>Bacillota</taxon>
        <taxon>Negativicutes</taxon>
        <taxon>Selenomonadales</taxon>
        <taxon>Sporomusaceae</taxon>
        <taxon>Sporomusa</taxon>
    </lineage>
</organism>
<dbReference type="STRING" id="112901.SAMN04488500_12942"/>
<evidence type="ECO:0000313" key="3">
    <source>
        <dbReference type="Proteomes" id="UP000192738"/>
    </source>
</evidence>
<reference evidence="2 3" key="1">
    <citation type="submission" date="2017-04" db="EMBL/GenBank/DDBJ databases">
        <authorList>
            <person name="Afonso C.L."/>
            <person name="Miller P.J."/>
            <person name="Scott M.A."/>
            <person name="Spackman E."/>
            <person name="Goraichik I."/>
            <person name="Dimitrov K.M."/>
            <person name="Suarez D.L."/>
            <person name="Swayne D.E."/>
        </authorList>
    </citation>
    <scope>NUCLEOTIDE SEQUENCE [LARGE SCALE GENOMIC DNA]</scope>
    <source>
        <strain evidence="2 3">DSM 5090</strain>
    </source>
</reference>
<evidence type="ECO:0000313" key="2">
    <source>
        <dbReference type="EMBL" id="SMD12776.1"/>
    </source>
</evidence>
<dbReference type="RefSeq" id="WP_084578191.1">
    <property type="nucleotide sequence ID" value="NZ_CP155572.1"/>
</dbReference>
<keyword evidence="1" id="KW-0732">Signal</keyword>
<protein>
    <submittedName>
        <fullName evidence="2">Uncharacterized protein</fullName>
    </submittedName>
</protein>
<accession>A0A1W2EU80</accession>